<evidence type="ECO:0000313" key="3">
    <source>
        <dbReference type="EMBL" id="KAK2965980.1"/>
    </source>
</evidence>
<dbReference type="EMBL" id="JAVXUO010003165">
    <property type="protein sequence ID" value="KAK2965980.1"/>
    <property type="molecule type" value="Genomic_DNA"/>
</dbReference>
<evidence type="ECO:0000313" key="4">
    <source>
        <dbReference type="Proteomes" id="UP001187471"/>
    </source>
</evidence>
<dbReference type="GO" id="GO:0016788">
    <property type="term" value="F:hydrolase activity, acting on ester bonds"/>
    <property type="evidence" value="ECO:0007669"/>
    <property type="project" value="InterPro"/>
</dbReference>
<protein>
    <recommendedName>
        <fullName evidence="5">GDSL esterase/lipase</fullName>
    </recommendedName>
</protein>
<name>A0AA88QU06_9ASTE</name>
<keyword evidence="4" id="KW-1185">Reference proteome</keyword>
<dbReference type="InterPro" id="IPR001087">
    <property type="entry name" value="GDSL"/>
</dbReference>
<dbReference type="PANTHER" id="PTHR22835:SF536">
    <property type="entry name" value="OS05G0401000 PROTEIN"/>
    <property type="match status" value="1"/>
</dbReference>
<dbReference type="InterPro" id="IPR036514">
    <property type="entry name" value="SGNH_hydro_sf"/>
</dbReference>
<comment type="caution">
    <text evidence="3">The sequence shown here is derived from an EMBL/GenBank/DDBJ whole genome shotgun (WGS) entry which is preliminary data.</text>
</comment>
<keyword evidence="2" id="KW-0325">Glycoprotein</keyword>
<sequence length="418" mass="47192">MACCGYGGPPLNFDKRIDCGQTKILDVTPVRARGCNDSSKHLHWDGYHYTEASNRYIFSTNTLWKLTSSVCLRQSITTHHYLVRKHLASLRHDVPVQRHVKFSTPKIASLDVGKEGKRTQINEAVLVCGMDPEFCLLFGRQMGTRLSFCKILITFLIYRSLAFSIDFNYPAVFNFGDSNSDTGGYVAGLPYHLYPPNGQIYFNGPAGSGRNGSSFLNPYLDAIGAPSFAQGCNFGLFCTILPATATSPTPYSYGQQVAQFFRFKARVLILQATTKSLDKYLPASDYFEMGLYMFDIGQNDLTIAFNHSSFDQVLAFIPRILSDFEEGVKVNFFNLKCEAMLTNRQSKQPLRFDKKWNAYRKELENKDKPIPDTLAKHIFDHIKLRGSLSIDEPLTKADLEYRKIIPCKPIPKDPSVDL</sequence>
<evidence type="ECO:0008006" key="5">
    <source>
        <dbReference type="Google" id="ProtNLM"/>
    </source>
</evidence>
<evidence type="ECO:0000256" key="2">
    <source>
        <dbReference type="ARBA" id="ARBA00023180"/>
    </source>
</evidence>
<dbReference type="Gene3D" id="3.40.50.1110">
    <property type="entry name" value="SGNH hydrolase"/>
    <property type="match status" value="1"/>
</dbReference>
<proteinExistence type="inferred from homology"/>
<reference evidence="3" key="1">
    <citation type="submission" date="2022-12" db="EMBL/GenBank/DDBJ databases">
        <title>Draft genome assemblies for two species of Escallonia (Escalloniales).</title>
        <authorList>
            <person name="Chanderbali A."/>
            <person name="Dervinis C."/>
            <person name="Anghel I."/>
            <person name="Soltis D."/>
            <person name="Soltis P."/>
            <person name="Zapata F."/>
        </authorList>
    </citation>
    <scope>NUCLEOTIDE SEQUENCE</scope>
    <source>
        <strain evidence="3">UCBG92.1500</strain>
        <tissue evidence="3">Leaf</tissue>
    </source>
</reference>
<gene>
    <name evidence="3" type="ORF">RJ640_002170</name>
</gene>
<dbReference type="AlphaFoldDB" id="A0AA88QU06"/>
<accession>A0AA88QU06</accession>
<dbReference type="Pfam" id="PF00657">
    <property type="entry name" value="Lipase_GDSL"/>
    <property type="match status" value="1"/>
</dbReference>
<comment type="similarity">
    <text evidence="1">Belongs to the 'GDSL' lipolytic enzyme family.</text>
</comment>
<dbReference type="Proteomes" id="UP001187471">
    <property type="component" value="Unassembled WGS sequence"/>
</dbReference>
<dbReference type="PANTHER" id="PTHR22835">
    <property type="entry name" value="ZINC FINGER FYVE DOMAIN CONTAINING PROTEIN"/>
    <property type="match status" value="1"/>
</dbReference>
<evidence type="ECO:0000256" key="1">
    <source>
        <dbReference type="ARBA" id="ARBA00008668"/>
    </source>
</evidence>
<organism evidence="3 4">
    <name type="scientific">Escallonia rubra</name>
    <dbReference type="NCBI Taxonomy" id="112253"/>
    <lineage>
        <taxon>Eukaryota</taxon>
        <taxon>Viridiplantae</taxon>
        <taxon>Streptophyta</taxon>
        <taxon>Embryophyta</taxon>
        <taxon>Tracheophyta</taxon>
        <taxon>Spermatophyta</taxon>
        <taxon>Magnoliopsida</taxon>
        <taxon>eudicotyledons</taxon>
        <taxon>Gunneridae</taxon>
        <taxon>Pentapetalae</taxon>
        <taxon>asterids</taxon>
        <taxon>campanulids</taxon>
        <taxon>Escalloniales</taxon>
        <taxon>Escalloniaceae</taxon>
        <taxon>Escallonia</taxon>
    </lineage>
</organism>